<feature type="domain" description="HPt" evidence="3">
    <location>
        <begin position="22"/>
        <end position="113"/>
    </location>
</feature>
<keyword evidence="5" id="KW-1185">Reference proteome</keyword>
<dbReference type="PROSITE" id="PS50894">
    <property type="entry name" value="HPT"/>
    <property type="match status" value="1"/>
</dbReference>
<feature type="modified residue" description="Phosphohistidine" evidence="2">
    <location>
        <position position="61"/>
    </location>
</feature>
<sequence length="119" mass="13101">MNPTPTVNTGYDPIEKLSALLTPAQVFKFVQQAVPELKLAHASLQHSLINQQWADASKQAHRLKSTISLLSVDSLVHNLDLIESADSTAVESSDFRELVASQCQQLVDSLESYLNNKPD</sequence>
<dbReference type="InterPro" id="IPR036641">
    <property type="entry name" value="HPT_dom_sf"/>
</dbReference>
<organism evidence="4 5">
    <name type="scientific">Leucothrix pacifica</name>
    <dbReference type="NCBI Taxonomy" id="1247513"/>
    <lineage>
        <taxon>Bacteria</taxon>
        <taxon>Pseudomonadati</taxon>
        <taxon>Pseudomonadota</taxon>
        <taxon>Gammaproteobacteria</taxon>
        <taxon>Thiotrichales</taxon>
        <taxon>Thiotrichaceae</taxon>
        <taxon>Leucothrix</taxon>
    </lineage>
</organism>
<comment type="caution">
    <text evidence="4">The sequence shown here is derived from an EMBL/GenBank/DDBJ whole genome shotgun (WGS) entry which is preliminary data.</text>
</comment>
<dbReference type="RefSeq" id="WP_109837944.1">
    <property type="nucleotide sequence ID" value="NZ_QGKM01000036.1"/>
</dbReference>
<dbReference type="Gene3D" id="1.20.120.160">
    <property type="entry name" value="HPT domain"/>
    <property type="match status" value="1"/>
</dbReference>
<dbReference type="EMBL" id="QGKM01000036">
    <property type="protein sequence ID" value="PWQ96553.1"/>
    <property type="molecule type" value="Genomic_DNA"/>
</dbReference>
<dbReference type="GO" id="GO:0000160">
    <property type="term" value="P:phosphorelay signal transduction system"/>
    <property type="evidence" value="ECO:0007669"/>
    <property type="project" value="UniProtKB-KW"/>
</dbReference>
<name>A0A317CGJ4_9GAMM</name>
<evidence type="ECO:0000313" key="4">
    <source>
        <dbReference type="EMBL" id="PWQ96553.1"/>
    </source>
</evidence>
<evidence type="ECO:0000259" key="3">
    <source>
        <dbReference type="PROSITE" id="PS50894"/>
    </source>
</evidence>
<protein>
    <recommendedName>
        <fullName evidence="3">HPt domain-containing protein</fullName>
    </recommendedName>
</protein>
<proteinExistence type="predicted"/>
<evidence type="ECO:0000313" key="5">
    <source>
        <dbReference type="Proteomes" id="UP000245539"/>
    </source>
</evidence>
<dbReference type="AlphaFoldDB" id="A0A317CGJ4"/>
<reference evidence="4 5" key="1">
    <citation type="submission" date="2018-05" db="EMBL/GenBank/DDBJ databases">
        <title>Leucothrix arctica sp. nov., isolated from Arctic seawater.</title>
        <authorList>
            <person name="Choi A."/>
            <person name="Baek K."/>
        </authorList>
    </citation>
    <scope>NUCLEOTIDE SEQUENCE [LARGE SCALE GENOMIC DNA]</scope>
    <source>
        <strain evidence="4 5">JCM 18388</strain>
    </source>
</reference>
<gene>
    <name evidence="4" type="ORF">DKW60_12265</name>
</gene>
<dbReference type="InterPro" id="IPR008207">
    <property type="entry name" value="Sig_transdc_His_kin_Hpt_dom"/>
</dbReference>
<keyword evidence="1" id="KW-0902">Two-component regulatory system</keyword>
<dbReference type="GO" id="GO:0004672">
    <property type="term" value="F:protein kinase activity"/>
    <property type="evidence" value="ECO:0007669"/>
    <property type="project" value="UniProtKB-ARBA"/>
</dbReference>
<dbReference type="SUPFAM" id="SSF47226">
    <property type="entry name" value="Histidine-containing phosphotransfer domain, HPT domain"/>
    <property type="match status" value="1"/>
</dbReference>
<keyword evidence="2" id="KW-0597">Phosphoprotein</keyword>
<evidence type="ECO:0000256" key="2">
    <source>
        <dbReference type="PROSITE-ProRule" id="PRU00110"/>
    </source>
</evidence>
<evidence type="ECO:0000256" key="1">
    <source>
        <dbReference type="ARBA" id="ARBA00023012"/>
    </source>
</evidence>
<dbReference type="Proteomes" id="UP000245539">
    <property type="component" value="Unassembled WGS sequence"/>
</dbReference>
<accession>A0A317CGJ4</accession>